<gene>
    <name evidence="5" type="ORF">H7U35_04100</name>
</gene>
<comment type="caution">
    <text evidence="5">The sequence shown here is derived from an EMBL/GenBank/DDBJ whole genome shotgun (WGS) entry which is preliminary data.</text>
</comment>
<dbReference type="Proteomes" id="UP000766986">
    <property type="component" value="Unassembled WGS sequence"/>
</dbReference>
<evidence type="ECO:0000256" key="2">
    <source>
        <dbReference type="ARBA" id="ARBA00023125"/>
    </source>
</evidence>
<dbReference type="SUPFAM" id="SSF51306">
    <property type="entry name" value="LexA/Signal peptidase"/>
    <property type="match status" value="1"/>
</dbReference>
<keyword evidence="3" id="KW-0804">Transcription</keyword>
<evidence type="ECO:0000313" key="6">
    <source>
        <dbReference type="Proteomes" id="UP000766986"/>
    </source>
</evidence>
<dbReference type="RefSeq" id="WP_205094848.1">
    <property type="nucleotide sequence ID" value="NZ_JACLYZ010000006.1"/>
</dbReference>
<proteinExistence type="predicted"/>
<dbReference type="CDD" id="cd06529">
    <property type="entry name" value="S24_LexA-like"/>
    <property type="match status" value="1"/>
</dbReference>
<name>A0ABS2DYG7_9BACT</name>
<evidence type="ECO:0000256" key="1">
    <source>
        <dbReference type="ARBA" id="ARBA00023015"/>
    </source>
</evidence>
<evidence type="ECO:0000259" key="4">
    <source>
        <dbReference type="Pfam" id="PF00717"/>
    </source>
</evidence>
<protein>
    <submittedName>
        <fullName evidence="5">Helix-turn-helix transcriptional regulator</fullName>
    </submittedName>
</protein>
<dbReference type="InterPro" id="IPR039418">
    <property type="entry name" value="LexA-like"/>
</dbReference>
<sequence>MSATKDRLLEFLRYKGMGQQKFEISIGMSNGWANKVGDSIRENTLKKINEVYPELNIAWLKTGIGTMLNDNGESEETLYTPKEEHSQTTDSEDTAKWILLLPVSAQGGSLNDFVVSVKESDCEKVVSPIRGVDFAMTVSGDSMSPEYPNGSRIFIKKINERAFIEWGKVYVLDTCNGTVIKILVPSDKDGYVKCISINTDPIFAPFDVALEDIYGVYKVLLCMSVK</sequence>
<organism evidence="5 6">
    <name type="scientific">Mediterranea massiliensis</name>
    <dbReference type="NCBI Taxonomy" id="1841865"/>
    <lineage>
        <taxon>Bacteria</taxon>
        <taxon>Pseudomonadati</taxon>
        <taxon>Bacteroidota</taxon>
        <taxon>Bacteroidia</taxon>
        <taxon>Bacteroidales</taxon>
        <taxon>Bacteroidaceae</taxon>
        <taxon>Mediterranea</taxon>
    </lineage>
</organism>
<dbReference type="Pfam" id="PF00717">
    <property type="entry name" value="Peptidase_S24"/>
    <property type="match status" value="1"/>
</dbReference>
<dbReference type="InterPro" id="IPR036286">
    <property type="entry name" value="LexA/Signal_pep-like_sf"/>
</dbReference>
<dbReference type="PANTHER" id="PTHR40661:SF1">
    <property type="entry name" value="HTH CRO_C1-TYPE DOMAIN-CONTAINING PROTEIN"/>
    <property type="match status" value="1"/>
</dbReference>
<feature type="domain" description="Peptidase S24/S26A/S26B/S26C" evidence="4">
    <location>
        <begin position="130"/>
        <end position="200"/>
    </location>
</feature>
<dbReference type="PANTHER" id="PTHR40661">
    <property type="match status" value="1"/>
</dbReference>
<reference evidence="5 6" key="1">
    <citation type="journal article" date="2021" name="Sci. Rep.">
        <title>The distribution of antibiotic resistance genes in chicken gut microbiota commensals.</title>
        <authorList>
            <person name="Juricova H."/>
            <person name="Matiasovicova J."/>
            <person name="Kubasova T."/>
            <person name="Cejkova D."/>
            <person name="Rychlik I."/>
        </authorList>
    </citation>
    <scope>NUCLEOTIDE SEQUENCE [LARGE SCALE GENOMIC DNA]</scope>
    <source>
        <strain evidence="5 6">An772</strain>
    </source>
</reference>
<evidence type="ECO:0000256" key="3">
    <source>
        <dbReference type="ARBA" id="ARBA00023163"/>
    </source>
</evidence>
<keyword evidence="2" id="KW-0238">DNA-binding</keyword>
<keyword evidence="1" id="KW-0805">Transcription regulation</keyword>
<keyword evidence="6" id="KW-1185">Reference proteome</keyword>
<evidence type="ECO:0000313" key="5">
    <source>
        <dbReference type="EMBL" id="MBM6734412.1"/>
    </source>
</evidence>
<dbReference type="EMBL" id="JACLYZ010000006">
    <property type="protein sequence ID" value="MBM6734412.1"/>
    <property type="molecule type" value="Genomic_DNA"/>
</dbReference>
<dbReference type="InterPro" id="IPR015927">
    <property type="entry name" value="Peptidase_S24_S26A/B/C"/>
</dbReference>
<dbReference type="Gene3D" id="2.10.109.10">
    <property type="entry name" value="Umud Fragment, subunit A"/>
    <property type="match status" value="1"/>
</dbReference>
<accession>A0ABS2DYG7</accession>